<name>A0A7W0HJ81_9BACT</name>
<evidence type="ECO:0000313" key="6">
    <source>
        <dbReference type="Proteomes" id="UP000525298"/>
    </source>
</evidence>
<evidence type="ECO:0000313" key="5">
    <source>
        <dbReference type="EMBL" id="MBA2879905.1"/>
    </source>
</evidence>
<keyword evidence="3 5" id="KW-0418">Kinase</keyword>
<dbReference type="CDD" id="cd01168">
    <property type="entry name" value="adenosine_kinase"/>
    <property type="match status" value="1"/>
</dbReference>
<reference evidence="5 6" key="1">
    <citation type="submission" date="2020-07" db="EMBL/GenBank/DDBJ databases">
        <title>Genomic Encyclopedia of Type Strains, Phase IV (KMG-IV): sequencing the most valuable type-strain genomes for metagenomic binning, comparative biology and taxonomic classification.</title>
        <authorList>
            <person name="Goeker M."/>
        </authorList>
    </citation>
    <scope>NUCLEOTIDE SEQUENCE [LARGE SCALE GENOMIC DNA]</scope>
    <source>
        <strain evidence="5 6">DSM 17721</strain>
    </source>
</reference>
<protein>
    <submittedName>
        <fullName evidence="5">Sugar/nucleoside kinase (Ribokinase family)</fullName>
    </submittedName>
</protein>
<dbReference type="InterPro" id="IPR029056">
    <property type="entry name" value="Ribokinase-like"/>
</dbReference>
<dbReference type="PROSITE" id="PS00584">
    <property type="entry name" value="PFKB_KINASES_2"/>
    <property type="match status" value="1"/>
</dbReference>
<evidence type="ECO:0000256" key="2">
    <source>
        <dbReference type="ARBA" id="ARBA00022679"/>
    </source>
</evidence>
<dbReference type="InterPro" id="IPR052700">
    <property type="entry name" value="Carb_kinase_PfkB-like"/>
</dbReference>
<sequence>MTISFEPDRSAIVCVGSALVDMLAGEDDSFLETVGAAKGGMTLVEQTFIDDLVSKTANPPTVVSGGSACNTAVGVGCLGGAARFVGKRGEDELGDVFESDLVAQRVEPYLFRSASPTGRVLSVITPDAQRTMFTYLGASAEMQPGEITRKCFDGAAIVHVEGYLLFNPELMMAVLKAGKASGARISLDLASFNVVEESRELLNDIVADYIDILIANEDEAFAYTGIKDEASSLQELGRNTEIAVLKTGPRGSMILYKGEITRVEALGDGCAVDTTGAGDLWAAGFLFGLVNGYSFTKSGNLGSACGYEVCQLVGAKVEEAGWQRIKQLLPENTENI</sequence>
<dbReference type="SUPFAM" id="SSF53613">
    <property type="entry name" value="Ribokinase-like"/>
    <property type="match status" value="1"/>
</dbReference>
<evidence type="ECO:0000259" key="4">
    <source>
        <dbReference type="Pfam" id="PF00294"/>
    </source>
</evidence>
<proteinExistence type="inferred from homology"/>
<keyword evidence="6" id="KW-1185">Reference proteome</keyword>
<dbReference type="EMBL" id="JACDUS010000001">
    <property type="protein sequence ID" value="MBA2879905.1"/>
    <property type="molecule type" value="Genomic_DNA"/>
</dbReference>
<evidence type="ECO:0000256" key="1">
    <source>
        <dbReference type="ARBA" id="ARBA00010688"/>
    </source>
</evidence>
<dbReference type="AlphaFoldDB" id="A0A7W0HJ81"/>
<comment type="similarity">
    <text evidence="1">Belongs to the carbohydrate kinase PfkB family.</text>
</comment>
<dbReference type="InterPro" id="IPR002173">
    <property type="entry name" value="Carboh/pur_kinase_PfkB_CS"/>
</dbReference>
<accession>A0A7W0HJ81</accession>
<dbReference type="Pfam" id="PF00294">
    <property type="entry name" value="PfkB"/>
    <property type="match status" value="1"/>
</dbReference>
<organism evidence="5 6">
    <name type="scientific">Desulfosalsimonas propionicica</name>
    <dbReference type="NCBI Taxonomy" id="332175"/>
    <lineage>
        <taxon>Bacteria</taxon>
        <taxon>Pseudomonadati</taxon>
        <taxon>Thermodesulfobacteriota</taxon>
        <taxon>Desulfobacteria</taxon>
        <taxon>Desulfobacterales</taxon>
        <taxon>Desulfosalsimonadaceae</taxon>
        <taxon>Desulfosalsimonas</taxon>
    </lineage>
</organism>
<dbReference type="PANTHER" id="PTHR43320">
    <property type="entry name" value="SUGAR KINASE"/>
    <property type="match status" value="1"/>
</dbReference>
<dbReference type="GO" id="GO:0016301">
    <property type="term" value="F:kinase activity"/>
    <property type="evidence" value="ECO:0007669"/>
    <property type="project" value="UniProtKB-KW"/>
</dbReference>
<dbReference type="RefSeq" id="WP_181549591.1">
    <property type="nucleotide sequence ID" value="NZ_JACDUS010000001.1"/>
</dbReference>
<evidence type="ECO:0000256" key="3">
    <source>
        <dbReference type="ARBA" id="ARBA00022777"/>
    </source>
</evidence>
<dbReference type="InterPro" id="IPR011611">
    <property type="entry name" value="PfkB_dom"/>
</dbReference>
<keyword evidence="2" id="KW-0808">Transferase</keyword>
<dbReference type="Proteomes" id="UP000525298">
    <property type="component" value="Unassembled WGS sequence"/>
</dbReference>
<feature type="domain" description="Carbohydrate kinase PfkB" evidence="4">
    <location>
        <begin position="56"/>
        <end position="315"/>
    </location>
</feature>
<dbReference type="Gene3D" id="3.40.1190.20">
    <property type="match status" value="1"/>
</dbReference>
<gene>
    <name evidence="5" type="ORF">HNR65_000212</name>
</gene>
<dbReference type="PROSITE" id="PS00583">
    <property type="entry name" value="PFKB_KINASES_1"/>
    <property type="match status" value="1"/>
</dbReference>
<dbReference type="PANTHER" id="PTHR43320:SF1">
    <property type="entry name" value="OS01G0105900 PROTEIN"/>
    <property type="match status" value="1"/>
</dbReference>
<comment type="caution">
    <text evidence="5">The sequence shown here is derived from an EMBL/GenBank/DDBJ whole genome shotgun (WGS) entry which is preliminary data.</text>
</comment>